<organism evidence="5 6">
    <name type="scientific">Billgrantia antri</name>
    <dbReference type="NCBI Taxonomy" id="2846777"/>
    <lineage>
        <taxon>Bacteria</taxon>
        <taxon>Pseudomonadati</taxon>
        <taxon>Pseudomonadota</taxon>
        <taxon>Gammaproteobacteria</taxon>
        <taxon>Oceanospirillales</taxon>
        <taxon>Halomonadaceae</taxon>
        <taxon>Billgrantia</taxon>
    </lineage>
</organism>
<evidence type="ECO:0000256" key="1">
    <source>
        <dbReference type="ARBA" id="ARBA00005189"/>
    </source>
</evidence>
<evidence type="ECO:0000313" key="5">
    <source>
        <dbReference type="EMBL" id="MBW6390412.1"/>
    </source>
</evidence>
<evidence type="ECO:0000256" key="2">
    <source>
        <dbReference type="ARBA" id="ARBA00022679"/>
    </source>
</evidence>
<name>A0ABS6ZK20_9GAMM</name>
<evidence type="ECO:0000259" key="4">
    <source>
        <dbReference type="SMART" id="SM00563"/>
    </source>
</evidence>
<reference evidence="5 6" key="1">
    <citation type="submission" date="2021-07" db="EMBL/GenBank/DDBJ databases">
        <authorList>
            <person name="So Y."/>
        </authorList>
    </citation>
    <scope>NUCLEOTIDE SEQUENCE [LARGE SCALE GENOMIC DNA]</scope>
    <source>
        <strain evidence="5 6">Y3S6</strain>
    </source>
</reference>
<keyword evidence="6" id="KW-1185">Reference proteome</keyword>
<evidence type="ECO:0000256" key="3">
    <source>
        <dbReference type="ARBA" id="ARBA00023315"/>
    </source>
</evidence>
<dbReference type="Pfam" id="PF01553">
    <property type="entry name" value="Acyltransferase"/>
    <property type="match status" value="1"/>
</dbReference>
<feature type="domain" description="Phospholipid/glycerol acyltransferase" evidence="4">
    <location>
        <begin position="56"/>
        <end position="172"/>
    </location>
</feature>
<dbReference type="CDD" id="cd07989">
    <property type="entry name" value="LPLAT_AGPAT-like"/>
    <property type="match status" value="1"/>
</dbReference>
<protein>
    <submittedName>
        <fullName evidence="5">1-acyl-sn-glycerol-3-phosphate acyltransferase</fullName>
    </submittedName>
</protein>
<proteinExistence type="predicted"/>
<comment type="pathway">
    <text evidence="1">Lipid metabolism.</text>
</comment>
<keyword evidence="2" id="KW-0808">Transferase</keyword>
<dbReference type="GO" id="GO:0016746">
    <property type="term" value="F:acyltransferase activity"/>
    <property type="evidence" value="ECO:0007669"/>
    <property type="project" value="UniProtKB-KW"/>
</dbReference>
<sequence>MKLVLYGLLGSLVVLGSWRVARAPRPLIRFLIFVLIHCCYRLRLRGRAFIPAKGAAVVVCNHVSFMDALVMGGASPRPLRFLMDRPIYESPWLNWLFRLVGAIPVESDRRDPGSVRRALEEVSQALRSGEIVMLFPEGRLTPDGEVHAFRRGLETILARDPVPVIPAGLSGLWGSWTSHRDGPALSGRPRRFRARVALYFGKPIPPRLARRELLEARVRALKAEGDTWVCAREVTSSSRRP</sequence>
<dbReference type="PANTHER" id="PTHR10434:SF15">
    <property type="entry name" value="PHOSPHOLIPID_GLYCEROL ACYLTRANSFERASE DOMAIN-CONTAINING PROTEIN"/>
    <property type="match status" value="1"/>
</dbReference>
<dbReference type="InterPro" id="IPR002123">
    <property type="entry name" value="Plipid/glycerol_acylTrfase"/>
</dbReference>
<dbReference type="SUPFAM" id="SSF69593">
    <property type="entry name" value="Glycerol-3-phosphate (1)-acyltransferase"/>
    <property type="match status" value="1"/>
</dbReference>
<gene>
    <name evidence="5" type="ORF">KPL81_04475</name>
</gene>
<dbReference type="RefSeq" id="WP_219790849.1">
    <property type="nucleotide sequence ID" value="NZ_JAHYCA010000002.1"/>
</dbReference>
<dbReference type="EMBL" id="JAHYCA010000002">
    <property type="protein sequence ID" value="MBW6390412.1"/>
    <property type="molecule type" value="Genomic_DNA"/>
</dbReference>
<evidence type="ECO:0000313" key="6">
    <source>
        <dbReference type="Proteomes" id="UP000769617"/>
    </source>
</evidence>
<dbReference type="PANTHER" id="PTHR10434">
    <property type="entry name" value="1-ACYL-SN-GLYCEROL-3-PHOSPHATE ACYLTRANSFERASE"/>
    <property type="match status" value="1"/>
</dbReference>
<comment type="caution">
    <text evidence="5">The sequence shown here is derived from an EMBL/GenBank/DDBJ whole genome shotgun (WGS) entry which is preliminary data.</text>
</comment>
<dbReference type="Proteomes" id="UP000769617">
    <property type="component" value="Unassembled WGS sequence"/>
</dbReference>
<accession>A0ABS6ZK20</accession>
<keyword evidence="3 5" id="KW-0012">Acyltransferase</keyword>
<dbReference type="SMART" id="SM00563">
    <property type="entry name" value="PlsC"/>
    <property type="match status" value="1"/>
</dbReference>